<keyword evidence="2" id="KW-1185">Reference proteome</keyword>
<dbReference type="VEuPathDB" id="AmoebaDB:NAEGRDRAFT_75535"/>
<dbReference type="Proteomes" id="UP000006671">
    <property type="component" value="Unassembled WGS sequence"/>
</dbReference>
<protein>
    <submittedName>
        <fullName evidence="1">Predicted protein</fullName>
    </submittedName>
</protein>
<sequence length="188" mass="22059">MIFIYEPCELMEIVLRKVNESKMMEFHKILFALSVLQQEDIPELAPLSVKLSSNDSNQPISYGKLFLLMMNDKLKYCEISNTFETIRFDSFPKFKPQKTKLSPANDIFKLCENPPYGIKNKNSLNLTKIRSDIYGDYKSLESYNWESHLETEWSSFWEAGKEWWGTYAHSSYFPIRNLFIIAFASTTD</sequence>
<reference evidence="1 2" key="1">
    <citation type="journal article" date="2010" name="Cell">
        <title>The genome of Naegleria gruberi illuminates early eukaryotic versatility.</title>
        <authorList>
            <person name="Fritz-Laylin L.K."/>
            <person name="Prochnik S.E."/>
            <person name="Ginger M.L."/>
            <person name="Dacks J.B."/>
            <person name="Carpenter M.L."/>
            <person name="Field M.C."/>
            <person name="Kuo A."/>
            <person name="Paredez A."/>
            <person name="Chapman J."/>
            <person name="Pham J."/>
            <person name="Shu S."/>
            <person name="Neupane R."/>
            <person name="Cipriano M."/>
            <person name="Mancuso J."/>
            <person name="Tu H."/>
            <person name="Salamov A."/>
            <person name="Lindquist E."/>
            <person name="Shapiro H."/>
            <person name="Lucas S."/>
            <person name="Grigoriev I.V."/>
            <person name="Cande W.Z."/>
            <person name="Fulton C."/>
            <person name="Rokhsar D.S."/>
            <person name="Dawson S.C."/>
        </authorList>
    </citation>
    <scope>NUCLEOTIDE SEQUENCE [LARGE SCALE GENOMIC DNA]</scope>
    <source>
        <strain evidence="1 2">NEG-M</strain>
    </source>
</reference>
<evidence type="ECO:0000313" key="1">
    <source>
        <dbReference type="EMBL" id="EFC36800.1"/>
    </source>
</evidence>
<accession>D2W2C0</accession>
<organism evidence="2">
    <name type="scientific">Naegleria gruberi</name>
    <name type="common">Amoeba</name>
    <dbReference type="NCBI Taxonomy" id="5762"/>
    <lineage>
        <taxon>Eukaryota</taxon>
        <taxon>Discoba</taxon>
        <taxon>Heterolobosea</taxon>
        <taxon>Tetramitia</taxon>
        <taxon>Eutetramitia</taxon>
        <taxon>Vahlkampfiidae</taxon>
        <taxon>Naegleria</taxon>
    </lineage>
</organism>
<proteinExistence type="predicted"/>
<dbReference type="RefSeq" id="XP_002669544.1">
    <property type="nucleotide sequence ID" value="XM_002669498.1"/>
</dbReference>
<gene>
    <name evidence="1" type="ORF">NAEGRDRAFT_75535</name>
</gene>
<dbReference type="AlphaFoldDB" id="D2W2C0"/>
<dbReference type="GeneID" id="8862939"/>
<evidence type="ECO:0000313" key="2">
    <source>
        <dbReference type="Proteomes" id="UP000006671"/>
    </source>
</evidence>
<dbReference type="EMBL" id="GG738925">
    <property type="protein sequence ID" value="EFC36800.1"/>
    <property type="molecule type" value="Genomic_DNA"/>
</dbReference>
<name>D2W2C0_NAEGR</name>
<dbReference type="InParanoid" id="D2W2C0"/>
<dbReference type="KEGG" id="ngr:NAEGRDRAFT_75535"/>